<dbReference type="Pfam" id="PF02668">
    <property type="entry name" value="TauD"/>
    <property type="match status" value="1"/>
</dbReference>
<name>A0A368BZ62_9GAMM</name>
<sequence>MSLFKNISKLSTTIGAEINDFDLKNISKDDVQEFRAILSEHKVIFFPDQELTIEEHVAFGELFGELEGHPHINNPNVKHPKIFELAASTGGIADEWHTDLTFQKRPALMSILKMTAAPDVGGDTMWTDLVAAFKALSKPMQDLCSSITALHDASPHMHPEKMMIHPVVRKHPDTGEAVLYVNEHFTRRIVELSHEESEQLLSFLTKWVQKPDFSVRYKWSKNTIAIWDNRSTQHFVVNNFEGERIIQRVTVTGDIVEPFGELNHDAWSNNNKFSAKSRNDLQLIGYLDSQMKNH</sequence>
<evidence type="ECO:0000313" key="8">
    <source>
        <dbReference type="Proteomes" id="UP000253307"/>
    </source>
</evidence>
<keyword evidence="5" id="KW-0408">Iron</keyword>
<dbReference type="PANTHER" id="PTHR30468">
    <property type="entry name" value="ALPHA-KETOGLUTARATE-DEPENDENT SULFONATE DIOXYGENASE"/>
    <property type="match status" value="1"/>
</dbReference>
<dbReference type="GO" id="GO:0016706">
    <property type="term" value="F:2-oxoglutarate-dependent dioxygenase activity"/>
    <property type="evidence" value="ECO:0007669"/>
    <property type="project" value="UniProtKB-ARBA"/>
</dbReference>
<dbReference type="Gene3D" id="3.60.130.10">
    <property type="entry name" value="Clavaminate synthase-like"/>
    <property type="match status" value="1"/>
</dbReference>
<dbReference type="GO" id="GO:0046872">
    <property type="term" value="F:metal ion binding"/>
    <property type="evidence" value="ECO:0007669"/>
    <property type="project" value="UniProtKB-KW"/>
</dbReference>
<dbReference type="Proteomes" id="UP000253307">
    <property type="component" value="Unassembled WGS sequence"/>
</dbReference>
<keyword evidence="4" id="KW-0560">Oxidoreductase</keyword>
<evidence type="ECO:0000256" key="3">
    <source>
        <dbReference type="ARBA" id="ARBA00022964"/>
    </source>
</evidence>
<dbReference type="SUPFAM" id="SSF51197">
    <property type="entry name" value="Clavaminate synthase-like"/>
    <property type="match status" value="1"/>
</dbReference>
<protein>
    <submittedName>
        <fullName evidence="7">Taurine dioxygenase</fullName>
    </submittedName>
</protein>
<accession>A0A368BZ62</accession>
<dbReference type="InterPro" id="IPR051323">
    <property type="entry name" value="AtsK-like"/>
</dbReference>
<dbReference type="InterPro" id="IPR003819">
    <property type="entry name" value="TauD/TfdA-like"/>
</dbReference>
<evidence type="ECO:0000256" key="4">
    <source>
        <dbReference type="ARBA" id="ARBA00023002"/>
    </source>
</evidence>
<organism evidence="7 8">
    <name type="scientific">SAR86 cluster bacterium</name>
    <dbReference type="NCBI Taxonomy" id="2030880"/>
    <lineage>
        <taxon>Bacteria</taxon>
        <taxon>Pseudomonadati</taxon>
        <taxon>Pseudomonadota</taxon>
        <taxon>Gammaproteobacteria</taxon>
        <taxon>SAR86 cluster</taxon>
    </lineage>
</organism>
<comment type="caution">
    <text evidence="7">The sequence shown here is derived from an EMBL/GenBank/DDBJ whole genome shotgun (WGS) entry which is preliminary data.</text>
</comment>
<evidence type="ECO:0000256" key="2">
    <source>
        <dbReference type="ARBA" id="ARBA00022723"/>
    </source>
</evidence>
<feature type="domain" description="TauD/TfdA-like" evidence="6">
    <location>
        <begin position="7"/>
        <end position="250"/>
    </location>
</feature>
<keyword evidence="3 7" id="KW-0223">Dioxygenase</keyword>
<dbReference type="GO" id="GO:0005737">
    <property type="term" value="C:cytoplasm"/>
    <property type="evidence" value="ECO:0007669"/>
    <property type="project" value="TreeGrafter"/>
</dbReference>
<keyword evidence="2" id="KW-0479">Metal-binding</keyword>
<reference evidence="7 8" key="1">
    <citation type="journal article" date="2018" name="Microbiome">
        <title>Fine metagenomic profile of the Mediterranean stratified and mixed water columns revealed by assembly and recruitment.</title>
        <authorList>
            <person name="Haro-Moreno J.M."/>
            <person name="Lopez-Perez M."/>
            <person name="De La Torre J.R."/>
            <person name="Picazo A."/>
            <person name="Camacho A."/>
            <person name="Rodriguez-Valera F."/>
        </authorList>
    </citation>
    <scope>NUCLEOTIDE SEQUENCE [LARGE SCALE GENOMIC DNA]</scope>
    <source>
        <strain evidence="7">MED-G82</strain>
    </source>
</reference>
<evidence type="ECO:0000256" key="1">
    <source>
        <dbReference type="ARBA" id="ARBA00005896"/>
    </source>
</evidence>
<gene>
    <name evidence="7" type="ORF">DBW96_00475</name>
</gene>
<comment type="similarity">
    <text evidence="1">Belongs to the TfdA dioxygenase family.</text>
</comment>
<dbReference type="PANTHER" id="PTHR30468:SF1">
    <property type="entry name" value="ALPHA-KETOGLUTARATE-DEPENDENT SULFONATE DIOXYGENASE"/>
    <property type="match status" value="1"/>
</dbReference>
<dbReference type="AlphaFoldDB" id="A0A368BZ62"/>
<evidence type="ECO:0000313" key="7">
    <source>
        <dbReference type="EMBL" id="RCL42630.1"/>
    </source>
</evidence>
<dbReference type="InterPro" id="IPR042098">
    <property type="entry name" value="TauD-like_sf"/>
</dbReference>
<evidence type="ECO:0000256" key="5">
    <source>
        <dbReference type="ARBA" id="ARBA00023004"/>
    </source>
</evidence>
<evidence type="ECO:0000259" key="6">
    <source>
        <dbReference type="Pfam" id="PF02668"/>
    </source>
</evidence>
<dbReference type="EMBL" id="QOPE01000002">
    <property type="protein sequence ID" value="RCL42630.1"/>
    <property type="molecule type" value="Genomic_DNA"/>
</dbReference>
<proteinExistence type="inferred from homology"/>